<keyword evidence="1" id="KW-1133">Transmembrane helix</keyword>
<gene>
    <name evidence="2" type="ORF">ACFSSE_00225</name>
</gene>
<evidence type="ECO:0008006" key="4">
    <source>
        <dbReference type="Google" id="ProtNLM"/>
    </source>
</evidence>
<protein>
    <recommendedName>
        <fullName evidence="4">Mechanosensitive ion channel</fullName>
    </recommendedName>
</protein>
<proteinExistence type="predicted"/>
<sequence>MEKLNNNTLDLPNWLFNILIVIIAVLAGVILKYIIVRLTKYYRKKERFSFLRSIVLNLGKPLNFFLPLFFLNIAGSLMLLPPKINLIYIKFIEIGLI</sequence>
<dbReference type="Proteomes" id="UP001597546">
    <property type="component" value="Unassembled WGS sequence"/>
</dbReference>
<keyword evidence="1" id="KW-0472">Membrane</keyword>
<reference evidence="3" key="1">
    <citation type="journal article" date="2019" name="Int. J. Syst. Evol. Microbiol.">
        <title>The Global Catalogue of Microorganisms (GCM) 10K type strain sequencing project: providing services to taxonomists for standard genome sequencing and annotation.</title>
        <authorList>
            <consortium name="The Broad Institute Genomics Platform"/>
            <consortium name="The Broad Institute Genome Sequencing Center for Infectious Disease"/>
            <person name="Wu L."/>
            <person name="Ma J."/>
        </authorList>
    </citation>
    <scope>NUCLEOTIDE SEQUENCE [LARGE SCALE GENOMIC DNA]</scope>
    <source>
        <strain evidence="3">KCTC 42456</strain>
    </source>
</reference>
<keyword evidence="1" id="KW-0812">Transmembrane</keyword>
<feature type="transmembrane region" description="Helical" evidence="1">
    <location>
        <begin position="14"/>
        <end position="35"/>
    </location>
</feature>
<feature type="transmembrane region" description="Helical" evidence="1">
    <location>
        <begin position="62"/>
        <end position="80"/>
    </location>
</feature>
<evidence type="ECO:0000313" key="3">
    <source>
        <dbReference type="Proteomes" id="UP001597546"/>
    </source>
</evidence>
<evidence type="ECO:0000313" key="2">
    <source>
        <dbReference type="EMBL" id="MFD2730120.1"/>
    </source>
</evidence>
<name>A0ABW5TLH3_9SPHI</name>
<organism evidence="2 3">
    <name type="scientific">Pedobacter alpinus</name>
    <dbReference type="NCBI Taxonomy" id="1590643"/>
    <lineage>
        <taxon>Bacteria</taxon>
        <taxon>Pseudomonadati</taxon>
        <taxon>Bacteroidota</taxon>
        <taxon>Sphingobacteriia</taxon>
        <taxon>Sphingobacteriales</taxon>
        <taxon>Sphingobacteriaceae</taxon>
        <taxon>Pedobacter</taxon>
    </lineage>
</organism>
<comment type="caution">
    <text evidence="2">The sequence shown here is derived from an EMBL/GenBank/DDBJ whole genome shotgun (WGS) entry which is preliminary data.</text>
</comment>
<evidence type="ECO:0000256" key="1">
    <source>
        <dbReference type="SAM" id="Phobius"/>
    </source>
</evidence>
<dbReference type="EMBL" id="JBHULV010000001">
    <property type="protein sequence ID" value="MFD2730120.1"/>
    <property type="molecule type" value="Genomic_DNA"/>
</dbReference>
<dbReference type="RefSeq" id="WP_379044872.1">
    <property type="nucleotide sequence ID" value="NZ_JBHSKW010000050.1"/>
</dbReference>
<accession>A0ABW5TLH3</accession>
<keyword evidence="3" id="KW-1185">Reference proteome</keyword>